<evidence type="ECO:0000313" key="3">
    <source>
        <dbReference type="Proteomes" id="UP000051984"/>
    </source>
</evidence>
<dbReference type="PIRSF" id="PIRSF037394">
    <property type="entry name" value="ABC_thiamine-permease_YkoE_prd"/>
    <property type="match status" value="1"/>
</dbReference>
<dbReference type="eggNOG" id="COG4721">
    <property type="taxonomic scope" value="Bacteria"/>
</dbReference>
<keyword evidence="1" id="KW-1133">Transmembrane helix</keyword>
<dbReference type="EMBL" id="AZCT01000007">
    <property type="protein sequence ID" value="KRK12438.1"/>
    <property type="molecule type" value="Genomic_DNA"/>
</dbReference>
<dbReference type="PATRIC" id="fig|1423816.3.peg.2901"/>
<dbReference type="AlphaFoldDB" id="A0A0R1ESX3"/>
<feature type="transmembrane region" description="Helical" evidence="1">
    <location>
        <begin position="155"/>
        <end position="178"/>
    </location>
</feature>
<feature type="transmembrane region" description="Helical" evidence="1">
    <location>
        <begin position="124"/>
        <end position="143"/>
    </location>
</feature>
<dbReference type="Pfam" id="PF09819">
    <property type="entry name" value="ABC_cobalt"/>
    <property type="match status" value="1"/>
</dbReference>
<comment type="caution">
    <text evidence="2">The sequence shown here is derived from an EMBL/GenBank/DDBJ whole genome shotgun (WGS) entry which is preliminary data.</text>
</comment>
<name>A0A0R1ESX3_LACZE</name>
<dbReference type="Proteomes" id="UP000051984">
    <property type="component" value="Unassembled WGS sequence"/>
</dbReference>
<protein>
    <submittedName>
        <fullName evidence="2">Cobalt ABC transporter permease</fullName>
    </submittedName>
</protein>
<organism evidence="2 3">
    <name type="scientific">Lacticaseibacillus zeae DSM 20178 = KCTC 3804</name>
    <dbReference type="NCBI Taxonomy" id="1423816"/>
    <lineage>
        <taxon>Bacteria</taxon>
        <taxon>Bacillati</taxon>
        <taxon>Bacillota</taxon>
        <taxon>Bacilli</taxon>
        <taxon>Lactobacillales</taxon>
        <taxon>Lactobacillaceae</taxon>
        <taxon>Lacticaseibacillus</taxon>
    </lineage>
</organism>
<proteinExistence type="predicted"/>
<accession>A0A0R1ESX3</accession>
<sequence length="194" mass="20931">MGVIFMDKWSLRDVVLLAFLAFLFGGVFMGADAIYALLAAALTPIGYAPFANEILFGMWVMAAPMTAMLLKKKGSSILGECLAALAEMLYGSYFGPAVLLSGFVQGLGSEAGFIVTRYRRYDTVSLLLAAVGTTVFSFTYEYFKLGYGAYSLGMILALVTVRLLSVIFFGVVLVQLVMKLYEQAAGAKRLAGRS</sequence>
<keyword evidence="1" id="KW-0812">Transmembrane</keyword>
<evidence type="ECO:0000256" key="1">
    <source>
        <dbReference type="SAM" id="Phobius"/>
    </source>
</evidence>
<gene>
    <name evidence="2" type="ORF">FD51_GL002787</name>
</gene>
<dbReference type="InterPro" id="IPR017195">
    <property type="entry name" value="ABC_thiamin-permease_prd"/>
</dbReference>
<keyword evidence="1" id="KW-0472">Membrane</keyword>
<evidence type="ECO:0000313" key="2">
    <source>
        <dbReference type="EMBL" id="KRK12438.1"/>
    </source>
</evidence>
<feature type="transmembrane region" description="Helical" evidence="1">
    <location>
        <begin position="54"/>
        <end position="70"/>
    </location>
</feature>
<reference evidence="2 3" key="1">
    <citation type="journal article" date="2015" name="Genome Announc.">
        <title>Expanding the biotechnology potential of lactobacilli through comparative genomics of 213 strains and associated genera.</title>
        <authorList>
            <person name="Sun Z."/>
            <person name="Harris H.M."/>
            <person name="McCann A."/>
            <person name="Guo C."/>
            <person name="Argimon S."/>
            <person name="Zhang W."/>
            <person name="Yang X."/>
            <person name="Jeffery I.B."/>
            <person name="Cooney J.C."/>
            <person name="Kagawa T.F."/>
            <person name="Liu W."/>
            <person name="Song Y."/>
            <person name="Salvetti E."/>
            <person name="Wrobel A."/>
            <person name="Rasinkangas P."/>
            <person name="Parkhill J."/>
            <person name="Rea M.C."/>
            <person name="O'Sullivan O."/>
            <person name="Ritari J."/>
            <person name="Douillard F.P."/>
            <person name="Paul Ross R."/>
            <person name="Yang R."/>
            <person name="Briner A.E."/>
            <person name="Felis G.E."/>
            <person name="de Vos W.M."/>
            <person name="Barrangou R."/>
            <person name="Klaenhammer T.R."/>
            <person name="Caufield P.W."/>
            <person name="Cui Y."/>
            <person name="Zhang H."/>
            <person name="O'Toole P.W."/>
        </authorList>
    </citation>
    <scope>NUCLEOTIDE SEQUENCE [LARGE SCALE GENOMIC DNA]</scope>
    <source>
        <strain evidence="2 3">DSM 20178</strain>
    </source>
</reference>